<protein>
    <submittedName>
        <fullName evidence="2">Uncharacterized protein</fullName>
    </submittedName>
</protein>
<keyword evidence="3" id="KW-1185">Reference proteome</keyword>
<feature type="transmembrane region" description="Helical" evidence="1">
    <location>
        <begin position="645"/>
        <end position="665"/>
    </location>
</feature>
<dbReference type="EMBL" id="MPUH01000005">
    <property type="protein sequence ID" value="OMJ95984.1"/>
    <property type="molecule type" value="Genomic_DNA"/>
</dbReference>
<feature type="transmembrane region" description="Helical" evidence="1">
    <location>
        <begin position="115"/>
        <end position="135"/>
    </location>
</feature>
<feature type="transmembrane region" description="Helical" evidence="1">
    <location>
        <begin position="58"/>
        <end position="77"/>
    </location>
</feature>
<dbReference type="AlphaFoldDB" id="A0A1R2D3Z9"/>
<dbReference type="Proteomes" id="UP000187209">
    <property type="component" value="Unassembled WGS sequence"/>
</dbReference>
<comment type="caution">
    <text evidence="2">The sequence shown here is derived from an EMBL/GenBank/DDBJ whole genome shotgun (WGS) entry which is preliminary data.</text>
</comment>
<proteinExistence type="predicted"/>
<evidence type="ECO:0000313" key="2">
    <source>
        <dbReference type="EMBL" id="OMJ95984.1"/>
    </source>
</evidence>
<feature type="transmembrane region" description="Helical" evidence="1">
    <location>
        <begin position="89"/>
        <end position="109"/>
    </location>
</feature>
<reference evidence="2 3" key="1">
    <citation type="submission" date="2016-11" db="EMBL/GenBank/DDBJ databases">
        <title>The macronuclear genome of Stentor coeruleus: a giant cell with tiny introns.</title>
        <authorList>
            <person name="Slabodnick M."/>
            <person name="Ruby J.G."/>
            <person name="Reiff S.B."/>
            <person name="Swart E.C."/>
            <person name="Gosai S."/>
            <person name="Prabakaran S."/>
            <person name="Witkowska E."/>
            <person name="Larue G.E."/>
            <person name="Fisher S."/>
            <person name="Freeman R.M."/>
            <person name="Gunawardena J."/>
            <person name="Chu W."/>
            <person name="Stover N.A."/>
            <person name="Gregory B.D."/>
            <person name="Nowacki M."/>
            <person name="Derisi J."/>
            <person name="Roy S.W."/>
            <person name="Marshall W.F."/>
            <person name="Sood P."/>
        </authorList>
    </citation>
    <scope>NUCLEOTIDE SEQUENCE [LARGE SCALE GENOMIC DNA]</scope>
    <source>
        <strain evidence="2">WM001</strain>
    </source>
</reference>
<gene>
    <name evidence="2" type="ORF">SteCoe_547</name>
</gene>
<sequence>MALFLLGYFKEGFSYNLEHAHANKNIKSKAHPKIDIHNKTFTALLVLLYMFLSDQHYYFYLCIFITLEAFLGFSYLLSFPYYSRVINFLYVYQELGPCLVAIFFAFCLFLENGTVLIVMTIFLLPILGVVVYWIVLTRDDKIVIDEENYIPVENFERMCRNKLLKAKPSKKVVKIIQNYYERFGMKIILVYLANHLNLKHEKNKNALLEISKASYEGSDLFVNFQIYKCQKHLESLNENFSEGLKLKIFIKSLGKIKTLELKLCDKIIFLLGCFQSKISFIKNTKIAICQIHKTLSKLKKKYIKMLEKYPQSEILNEMFGSLHIMLGKYESGSKYIEKSSFLHKENKKKNELLTFLSNKNAHIMLISANKKDFGRVLYLSRSMSIFLSVIQTDSTNHYLKDFIPKVFHDTHYKRMEMSLKDFNDDKLFTNITLFLCDSYGFLVECSLNIDCVGYDSSVTFVVGASPIRNIGRETALITTDGDILNHSQRLPYFLGDYCVSIKGKNIFAYFPWVSCESLLTGIPIFTYVYREDMKKNVKIGLYLQVKEKGTKTYYLLYIIHDESLLSTLNSEIAKNSKPKKFTYILKLEVTEETEDLLPDKSDCPPKTLSSLETNNSEYNIIGSILEIATKKQVDKILKLLKYTKILIIFYFLAAIISNTIIFVALNEEVNHSIDFKAINTIAKANTNLVYISFIARYIYLSHSFNETSVFIYEDLENYLSNLPSIHDVIISNAEEWTYWNSYDIIFKDTLPVYQNSSSTRVAKINLLDLISSTYKYVIYI</sequence>
<evidence type="ECO:0000256" key="1">
    <source>
        <dbReference type="SAM" id="Phobius"/>
    </source>
</evidence>
<evidence type="ECO:0000313" key="3">
    <source>
        <dbReference type="Proteomes" id="UP000187209"/>
    </source>
</evidence>
<keyword evidence="1" id="KW-0812">Transmembrane</keyword>
<keyword evidence="1" id="KW-1133">Transmembrane helix</keyword>
<name>A0A1R2D3Z9_9CILI</name>
<keyword evidence="1" id="KW-0472">Membrane</keyword>
<accession>A0A1R2D3Z9</accession>
<organism evidence="2 3">
    <name type="scientific">Stentor coeruleus</name>
    <dbReference type="NCBI Taxonomy" id="5963"/>
    <lineage>
        <taxon>Eukaryota</taxon>
        <taxon>Sar</taxon>
        <taxon>Alveolata</taxon>
        <taxon>Ciliophora</taxon>
        <taxon>Postciliodesmatophora</taxon>
        <taxon>Heterotrichea</taxon>
        <taxon>Heterotrichida</taxon>
        <taxon>Stentoridae</taxon>
        <taxon>Stentor</taxon>
    </lineage>
</organism>